<dbReference type="Pfam" id="PF13561">
    <property type="entry name" value="adh_short_C2"/>
    <property type="match status" value="1"/>
</dbReference>
<comment type="caution">
    <text evidence="2">The sequence shown here is derived from an EMBL/GenBank/DDBJ whole genome shotgun (WGS) entry which is preliminary data.</text>
</comment>
<name>A0ABN2ZG78_9ACTN</name>
<reference evidence="2 3" key="1">
    <citation type="journal article" date="2019" name="Int. J. Syst. Evol. Microbiol.">
        <title>The Global Catalogue of Microorganisms (GCM) 10K type strain sequencing project: providing services to taxonomists for standard genome sequencing and annotation.</title>
        <authorList>
            <consortium name="The Broad Institute Genomics Platform"/>
            <consortium name="The Broad Institute Genome Sequencing Center for Infectious Disease"/>
            <person name="Wu L."/>
            <person name="Ma J."/>
        </authorList>
    </citation>
    <scope>NUCLEOTIDE SEQUENCE [LARGE SCALE GENOMIC DNA]</scope>
    <source>
        <strain evidence="2 3">JCM 13850</strain>
    </source>
</reference>
<evidence type="ECO:0000313" key="3">
    <source>
        <dbReference type="Proteomes" id="UP001501020"/>
    </source>
</evidence>
<sequence>MTRFLRIEDDAIGARTGLTMSERSLKLGLSTHSVTEAPMYPELNGKVVVVTGGSRGIGADTARAFAAEGARVAVLGRDRDALDRVAKETGGIGAVADVTDFAALEEARRRVEAELGPAAVLCAFAGGGIARPGPTAAMTEEEWHSVVDGNLTATFLTLKSFLPGMQERGDGSIVTMSSSAGRMPSNLPNGGGRDMGNPWGAPVAYEAAKAGIQALTRHVAAEVGEHGVRVNCVAPATIRTERTGRYMPQDVQDRVAAAHPLGRIGETRDVAGAALFLASGQSSWLTGLTIDIAGGKVML</sequence>
<dbReference type="SUPFAM" id="SSF51735">
    <property type="entry name" value="NAD(P)-binding Rossmann-fold domains"/>
    <property type="match status" value="1"/>
</dbReference>
<dbReference type="InterPro" id="IPR036291">
    <property type="entry name" value="NAD(P)-bd_dom_sf"/>
</dbReference>
<dbReference type="PRINTS" id="PR00081">
    <property type="entry name" value="GDHRDH"/>
</dbReference>
<accession>A0ABN2ZG78</accession>
<dbReference type="Proteomes" id="UP001501020">
    <property type="component" value="Unassembled WGS sequence"/>
</dbReference>
<dbReference type="InterPro" id="IPR002347">
    <property type="entry name" value="SDR_fam"/>
</dbReference>
<evidence type="ECO:0000256" key="1">
    <source>
        <dbReference type="ARBA" id="ARBA00006484"/>
    </source>
</evidence>
<gene>
    <name evidence="2" type="ORF">GCM10009727_39490</name>
</gene>
<keyword evidence="3" id="KW-1185">Reference proteome</keyword>
<dbReference type="PANTHER" id="PTHR42760">
    <property type="entry name" value="SHORT-CHAIN DEHYDROGENASES/REDUCTASES FAMILY MEMBER"/>
    <property type="match status" value="1"/>
</dbReference>
<dbReference type="EMBL" id="BAAAMR010000033">
    <property type="protein sequence ID" value="GAA2141758.1"/>
    <property type="molecule type" value="Genomic_DNA"/>
</dbReference>
<dbReference type="Gene3D" id="3.40.50.720">
    <property type="entry name" value="NAD(P)-binding Rossmann-like Domain"/>
    <property type="match status" value="1"/>
</dbReference>
<dbReference type="PANTHER" id="PTHR42760:SF135">
    <property type="entry name" value="BLL7886 PROTEIN"/>
    <property type="match status" value="1"/>
</dbReference>
<comment type="similarity">
    <text evidence="1">Belongs to the short-chain dehydrogenases/reductases (SDR) family.</text>
</comment>
<proteinExistence type="inferred from homology"/>
<protein>
    <submittedName>
        <fullName evidence="2">SDR family NAD(P)-dependent oxidoreductase</fullName>
    </submittedName>
</protein>
<evidence type="ECO:0000313" key="2">
    <source>
        <dbReference type="EMBL" id="GAA2141758.1"/>
    </source>
</evidence>
<organism evidence="2 3">
    <name type="scientific">Actinomadura napierensis</name>
    <dbReference type="NCBI Taxonomy" id="267854"/>
    <lineage>
        <taxon>Bacteria</taxon>
        <taxon>Bacillati</taxon>
        <taxon>Actinomycetota</taxon>
        <taxon>Actinomycetes</taxon>
        <taxon>Streptosporangiales</taxon>
        <taxon>Thermomonosporaceae</taxon>
        <taxon>Actinomadura</taxon>
    </lineage>
</organism>